<dbReference type="InterPro" id="IPR036890">
    <property type="entry name" value="HATPase_C_sf"/>
</dbReference>
<name>A0A372GPB8_9ACTN</name>
<dbReference type="PANTHER" id="PTHR35526:SF3">
    <property type="entry name" value="ANTI-SIGMA-F FACTOR RSBW"/>
    <property type="match status" value="1"/>
</dbReference>
<comment type="caution">
    <text evidence="3">The sequence shown here is derived from an EMBL/GenBank/DDBJ whole genome shotgun (WGS) entry which is preliminary data.</text>
</comment>
<dbReference type="InterPro" id="IPR003594">
    <property type="entry name" value="HATPase_dom"/>
</dbReference>
<dbReference type="InterPro" id="IPR050267">
    <property type="entry name" value="Anti-sigma-factor_SerPK"/>
</dbReference>
<dbReference type="Proteomes" id="UP000262882">
    <property type="component" value="Unassembled WGS sequence"/>
</dbReference>
<keyword evidence="3" id="KW-0418">Kinase</keyword>
<keyword evidence="3" id="KW-0808">Transferase</keyword>
<protein>
    <submittedName>
        <fullName evidence="3">Sensor histidine kinase</fullName>
    </submittedName>
</protein>
<gene>
    <name evidence="3" type="ORF">D0T12_02980</name>
</gene>
<accession>A0A372GPB8</accession>
<evidence type="ECO:0000313" key="4">
    <source>
        <dbReference type="Proteomes" id="UP000262882"/>
    </source>
</evidence>
<dbReference type="SUPFAM" id="SSF55874">
    <property type="entry name" value="ATPase domain of HSP90 chaperone/DNA topoisomerase II/histidine kinase"/>
    <property type="match status" value="1"/>
</dbReference>
<organism evidence="3 4">
    <name type="scientific">Actinomadura spongiicola</name>
    <dbReference type="NCBI Taxonomy" id="2303421"/>
    <lineage>
        <taxon>Bacteria</taxon>
        <taxon>Bacillati</taxon>
        <taxon>Actinomycetota</taxon>
        <taxon>Actinomycetes</taxon>
        <taxon>Streptosporangiales</taxon>
        <taxon>Thermomonosporaceae</taxon>
        <taxon>Actinomadura</taxon>
    </lineage>
</organism>
<dbReference type="EMBL" id="QVNQ01000001">
    <property type="protein sequence ID" value="RFS87220.1"/>
    <property type="molecule type" value="Genomic_DNA"/>
</dbReference>
<dbReference type="AlphaFoldDB" id="A0A372GPB8"/>
<keyword evidence="1" id="KW-0723">Serine/threonine-protein kinase</keyword>
<dbReference type="OrthoDB" id="3474366at2"/>
<feature type="domain" description="Histidine kinase/HSP90-like ATPase" evidence="2">
    <location>
        <begin position="19"/>
        <end position="129"/>
    </location>
</feature>
<dbReference type="GO" id="GO:0004674">
    <property type="term" value="F:protein serine/threonine kinase activity"/>
    <property type="evidence" value="ECO:0007669"/>
    <property type="project" value="UniProtKB-KW"/>
</dbReference>
<reference evidence="3 4" key="1">
    <citation type="submission" date="2018-08" db="EMBL/GenBank/DDBJ databases">
        <title>Actinomadura spongicola sp. nov., isolated from marine sponge Leucetta chagosensis.</title>
        <authorList>
            <person name="Li L."/>
            <person name="Lin H.W."/>
        </authorList>
    </citation>
    <scope>NUCLEOTIDE SEQUENCE [LARGE SCALE GENOMIC DNA]</scope>
    <source>
        <strain evidence="3 4">LHW52907</strain>
    </source>
</reference>
<evidence type="ECO:0000259" key="2">
    <source>
        <dbReference type="Pfam" id="PF13581"/>
    </source>
</evidence>
<sequence>MVVGALAPEMPALVLGATAQAAGMARRYLAERFREIGFADDYVGRLVVTELVTNSHKHVGFGHIVVRVFLDERDDLAVIEVWDEGAALPVVREEDHGAVSGRGLLLVVQLVHDWGVRPLNEEGKVVWARCAR</sequence>
<dbReference type="PANTHER" id="PTHR35526">
    <property type="entry name" value="ANTI-SIGMA-F FACTOR RSBW-RELATED"/>
    <property type="match status" value="1"/>
</dbReference>
<dbReference type="Pfam" id="PF13581">
    <property type="entry name" value="HATPase_c_2"/>
    <property type="match status" value="1"/>
</dbReference>
<dbReference type="Gene3D" id="3.30.565.10">
    <property type="entry name" value="Histidine kinase-like ATPase, C-terminal domain"/>
    <property type="match status" value="1"/>
</dbReference>
<proteinExistence type="predicted"/>
<keyword evidence="4" id="KW-1185">Reference proteome</keyword>
<evidence type="ECO:0000313" key="3">
    <source>
        <dbReference type="EMBL" id="RFS87220.1"/>
    </source>
</evidence>
<dbReference type="CDD" id="cd16936">
    <property type="entry name" value="HATPase_RsbW-like"/>
    <property type="match status" value="1"/>
</dbReference>
<dbReference type="RefSeq" id="WP_117397669.1">
    <property type="nucleotide sequence ID" value="NZ_QVNQ01000001.1"/>
</dbReference>
<evidence type="ECO:0000256" key="1">
    <source>
        <dbReference type="ARBA" id="ARBA00022527"/>
    </source>
</evidence>